<dbReference type="EMBL" id="JADFFL010000009">
    <property type="protein sequence ID" value="MBE9664057.1"/>
    <property type="molecule type" value="Genomic_DNA"/>
</dbReference>
<dbReference type="Pfam" id="PF05016">
    <property type="entry name" value="ParE_toxin"/>
    <property type="match status" value="1"/>
</dbReference>
<dbReference type="InterPro" id="IPR035093">
    <property type="entry name" value="RelE/ParE_toxin_dom_sf"/>
</dbReference>
<reference evidence="2" key="1">
    <citation type="submission" date="2020-10" db="EMBL/GenBank/DDBJ databases">
        <title>Mucilaginibacter mali sp. nov., isolated from rhizosphere soil of apple orchard.</title>
        <authorList>
            <person name="Lee J.-S."/>
            <person name="Kim H.S."/>
            <person name="Kim J.-S."/>
        </authorList>
    </citation>
    <scope>NUCLEOTIDE SEQUENCE</scope>
    <source>
        <strain evidence="2">KCTC 22746</strain>
    </source>
</reference>
<dbReference type="Gene3D" id="3.30.2310.20">
    <property type="entry name" value="RelE-like"/>
    <property type="match status" value="1"/>
</dbReference>
<dbReference type="AlphaFoldDB" id="A0A929PZ57"/>
<gene>
    <name evidence="2" type="ORF">IRJ16_19390</name>
</gene>
<evidence type="ECO:0000313" key="2">
    <source>
        <dbReference type="EMBL" id="MBE9664057.1"/>
    </source>
</evidence>
<dbReference type="Proteomes" id="UP000622475">
    <property type="component" value="Unassembled WGS sequence"/>
</dbReference>
<evidence type="ECO:0000313" key="3">
    <source>
        <dbReference type="Proteomes" id="UP000622475"/>
    </source>
</evidence>
<sequence>MSYKVDLTIKATKELQEAYDWYEGRRNGLGDRFMADFNKKADFISNNAVLFAVKIERKGSKYREVLLDVFPFLVVYEVLEEEKIVRVFSVFNTSRHPKRKLK</sequence>
<accession>A0A929PZ57</accession>
<dbReference type="InterPro" id="IPR007712">
    <property type="entry name" value="RelE/ParE_toxin"/>
</dbReference>
<name>A0A929PZ57_9SPHI</name>
<dbReference type="RefSeq" id="WP_194113301.1">
    <property type="nucleotide sequence ID" value="NZ_JADFFL010000009.1"/>
</dbReference>
<protein>
    <submittedName>
        <fullName evidence="2">Type II toxin-antitoxin system RelE/ParE family toxin</fullName>
    </submittedName>
</protein>
<keyword evidence="1" id="KW-1277">Toxin-antitoxin system</keyword>
<organism evidence="2 3">
    <name type="scientific">Mucilaginibacter myungsuensis</name>
    <dbReference type="NCBI Taxonomy" id="649104"/>
    <lineage>
        <taxon>Bacteria</taxon>
        <taxon>Pseudomonadati</taxon>
        <taxon>Bacteroidota</taxon>
        <taxon>Sphingobacteriia</taxon>
        <taxon>Sphingobacteriales</taxon>
        <taxon>Sphingobacteriaceae</taxon>
        <taxon>Mucilaginibacter</taxon>
    </lineage>
</organism>
<comment type="caution">
    <text evidence="2">The sequence shown here is derived from an EMBL/GenBank/DDBJ whole genome shotgun (WGS) entry which is preliminary data.</text>
</comment>
<keyword evidence="3" id="KW-1185">Reference proteome</keyword>
<proteinExistence type="predicted"/>
<evidence type="ECO:0000256" key="1">
    <source>
        <dbReference type="ARBA" id="ARBA00022649"/>
    </source>
</evidence>